<dbReference type="EMBL" id="KJ010548">
    <property type="protein sequence ID" value="AHJ87778.1"/>
    <property type="molecule type" value="Genomic_DNA"/>
</dbReference>
<proteinExistence type="predicted"/>
<sequence length="49" mass="5495">MRVDKFYLDSWCKPAVDDRRGKSALVESISQLLNPKIGDITDNPKSVGM</sequence>
<reference evidence="1 2" key="1">
    <citation type="journal article" date="2015" name="Appl. Environ. Microbiol.">
        <title>Effects of actin-like proteins encoded by two Bacillus pumilus phages on unstable lysogeny, revealed by genomic analysis.</title>
        <authorList>
            <person name="Yuan Y."/>
            <person name="Peng Q."/>
            <person name="Wu D."/>
            <person name="Kou Z."/>
            <person name="Wu Y."/>
            <person name="Liu P."/>
            <person name="Gao M."/>
        </authorList>
    </citation>
    <scope>NUCLEOTIDE SEQUENCE [LARGE SCALE GENOMIC DNA]</scope>
</reference>
<accession>A0A0A0PLP4</accession>
<organism evidence="1 2">
    <name type="scientific">Bacillus phage Bp8p-T</name>
    <dbReference type="NCBI Taxonomy" id="1445811"/>
    <lineage>
        <taxon>Viruses</taxon>
        <taxon>Duplodnaviria</taxon>
        <taxon>Heunggongvirae</taxon>
        <taxon>Uroviricota</taxon>
        <taxon>Caudoviricetes</taxon>
        <taxon>Herelleviridae</taxon>
        <taxon>Bastillevirinae</taxon>
        <taxon>Agatevirus</taxon>
        <taxon>Agatevirus Bp8pC</taxon>
    </lineage>
</organism>
<name>A0A0A0PLP4_9CAUD</name>
<gene>
    <name evidence="1" type="ORF">Bp8pT_137</name>
</gene>
<protein>
    <submittedName>
        <fullName evidence="1">Uncharacterized protein</fullName>
    </submittedName>
</protein>
<dbReference type="Proteomes" id="UP000030233">
    <property type="component" value="Segment"/>
</dbReference>
<evidence type="ECO:0000313" key="2">
    <source>
        <dbReference type="Proteomes" id="UP000030233"/>
    </source>
</evidence>
<evidence type="ECO:0000313" key="1">
    <source>
        <dbReference type="EMBL" id="AHJ87778.1"/>
    </source>
</evidence>